<evidence type="ECO:0000313" key="13">
    <source>
        <dbReference type="EMBL" id="CAG8450565.1"/>
    </source>
</evidence>
<feature type="region of interest" description="Disordered" evidence="12">
    <location>
        <begin position="180"/>
        <end position="226"/>
    </location>
</feature>
<evidence type="ECO:0000313" key="14">
    <source>
        <dbReference type="Proteomes" id="UP000789570"/>
    </source>
</evidence>
<feature type="compositionally biased region" description="Basic and acidic residues" evidence="12">
    <location>
        <begin position="211"/>
        <end position="225"/>
    </location>
</feature>
<protein>
    <recommendedName>
        <fullName evidence="3">Mitochondrial import inner membrane translocase subunit TIM54</fullName>
    </recommendedName>
</protein>
<keyword evidence="14" id="KW-1185">Reference proteome</keyword>
<evidence type="ECO:0000256" key="6">
    <source>
        <dbReference type="ARBA" id="ARBA00022792"/>
    </source>
</evidence>
<keyword evidence="6" id="KW-0999">Mitochondrion inner membrane</keyword>
<dbReference type="AlphaFoldDB" id="A0A9N8VEQ8"/>
<reference evidence="13" key="1">
    <citation type="submission" date="2021-06" db="EMBL/GenBank/DDBJ databases">
        <authorList>
            <person name="Kallberg Y."/>
            <person name="Tangrot J."/>
            <person name="Rosling A."/>
        </authorList>
    </citation>
    <scope>NUCLEOTIDE SEQUENCE</scope>
    <source>
        <strain evidence="13">UK204</strain>
    </source>
</reference>
<name>A0A9N8VEQ8_9GLOM</name>
<evidence type="ECO:0000256" key="3">
    <source>
        <dbReference type="ARBA" id="ARBA00020796"/>
    </source>
</evidence>
<evidence type="ECO:0000256" key="11">
    <source>
        <dbReference type="ARBA" id="ARBA00023136"/>
    </source>
</evidence>
<dbReference type="GO" id="GO:0005743">
    <property type="term" value="C:mitochondrial inner membrane"/>
    <property type="evidence" value="ECO:0007669"/>
    <property type="project" value="UniProtKB-SubCell"/>
</dbReference>
<keyword evidence="8" id="KW-1133">Transmembrane helix</keyword>
<evidence type="ECO:0000256" key="12">
    <source>
        <dbReference type="SAM" id="MobiDB-lite"/>
    </source>
</evidence>
<feature type="compositionally biased region" description="Polar residues" evidence="12">
    <location>
        <begin position="186"/>
        <end position="198"/>
    </location>
</feature>
<comment type="caution">
    <text evidence="13">The sequence shown here is derived from an EMBL/GenBank/DDBJ whole genome shotgun (WGS) entry which is preliminary data.</text>
</comment>
<comment type="similarity">
    <text evidence="2">Belongs to the TIM54 family.</text>
</comment>
<sequence length="324" mass="36729">MASKFKLPKLPSKKVLGFFGTCAGIISLIYRDNKLSDEFKSRVEKKVSHLALEPLNVHDLPRKVTVYLARPLGDDIYKTKIHFREYVKPVLNAAALEYDIVEGTRPGQLRSKVRDAIREKRKKELPSSQQQSSLSNQLSDSDQPFKTITASKPIGNGTIIVGRVSLVEYLQGLNDGCIASLEDPSPEQSKSDSNASQDASKDEQVSQEIVKQSDDSDNKSEKPEIEFTINEDEFSVPELDSIGYVRFYNRIGWKNIPLRLYYAFNSYKEFETVSEDVVKIALGNTRKFKKDDLNLGKDEEKFFKGTLDEPTLDERILSKLTIYT</sequence>
<dbReference type="InterPro" id="IPR021056">
    <property type="entry name" value="Mt_import_IM_translocase_Tim54"/>
</dbReference>
<organism evidence="13 14">
    <name type="scientific">Funneliformis caledonium</name>
    <dbReference type="NCBI Taxonomy" id="1117310"/>
    <lineage>
        <taxon>Eukaryota</taxon>
        <taxon>Fungi</taxon>
        <taxon>Fungi incertae sedis</taxon>
        <taxon>Mucoromycota</taxon>
        <taxon>Glomeromycotina</taxon>
        <taxon>Glomeromycetes</taxon>
        <taxon>Glomerales</taxon>
        <taxon>Glomeraceae</taxon>
        <taxon>Funneliformis</taxon>
    </lineage>
</organism>
<evidence type="ECO:0000256" key="9">
    <source>
        <dbReference type="ARBA" id="ARBA00023010"/>
    </source>
</evidence>
<keyword evidence="4" id="KW-0813">Transport</keyword>
<keyword evidence="11" id="KW-0472">Membrane</keyword>
<evidence type="ECO:0000256" key="10">
    <source>
        <dbReference type="ARBA" id="ARBA00023128"/>
    </source>
</evidence>
<evidence type="ECO:0000256" key="2">
    <source>
        <dbReference type="ARBA" id="ARBA00006355"/>
    </source>
</evidence>
<keyword evidence="5" id="KW-0812">Transmembrane</keyword>
<gene>
    <name evidence="13" type="ORF">FCALED_LOCUS1201</name>
</gene>
<keyword evidence="10" id="KW-0496">Mitochondrion</keyword>
<evidence type="ECO:0000256" key="8">
    <source>
        <dbReference type="ARBA" id="ARBA00022989"/>
    </source>
</evidence>
<dbReference type="OrthoDB" id="5598305at2759"/>
<dbReference type="Pfam" id="PF11711">
    <property type="entry name" value="Tim54"/>
    <property type="match status" value="1"/>
</dbReference>
<feature type="region of interest" description="Disordered" evidence="12">
    <location>
        <begin position="120"/>
        <end position="144"/>
    </location>
</feature>
<keyword evidence="7" id="KW-0653">Protein transport</keyword>
<proteinExistence type="inferred from homology"/>
<evidence type="ECO:0000256" key="5">
    <source>
        <dbReference type="ARBA" id="ARBA00022692"/>
    </source>
</evidence>
<dbReference type="EMBL" id="CAJVPQ010000146">
    <property type="protein sequence ID" value="CAG8450565.1"/>
    <property type="molecule type" value="Genomic_DNA"/>
</dbReference>
<dbReference type="Proteomes" id="UP000789570">
    <property type="component" value="Unassembled WGS sequence"/>
</dbReference>
<evidence type="ECO:0000256" key="4">
    <source>
        <dbReference type="ARBA" id="ARBA00022448"/>
    </source>
</evidence>
<keyword evidence="9" id="KW-0811">Translocation</keyword>
<comment type="subcellular location">
    <subcellularLocation>
        <location evidence="1">Mitochondrion inner membrane</location>
        <topology evidence="1">Single-pass membrane protein</topology>
    </subcellularLocation>
</comment>
<accession>A0A9N8VEQ8</accession>
<evidence type="ECO:0000256" key="7">
    <source>
        <dbReference type="ARBA" id="ARBA00022927"/>
    </source>
</evidence>
<evidence type="ECO:0000256" key="1">
    <source>
        <dbReference type="ARBA" id="ARBA00004434"/>
    </source>
</evidence>
<feature type="compositionally biased region" description="Low complexity" evidence="12">
    <location>
        <begin position="127"/>
        <end position="142"/>
    </location>
</feature>
<dbReference type="GO" id="GO:0015031">
    <property type="term" value="P:protein transport"/>
    <property type="evidence" value="ECO:0007669"/>
    <property type="project" value="UniProtKB-KW"/>
</dbReference>